<gene>
    <name evidence="1" type="ORF">LCGC14_0170210</name>
</gene>
<evidence type="ECO:0000313" key="1">
    <source>
        <dbReference type="EMBL" id="KKN96092.1"/>
    </source>
</evidence>
<dbReference type="AlphaFoldDB" id="A0A0F9V8I8"/>
<sequence length="205" mass="23043">MTSSNIEVKIVADHDAESPRTWDNLGVMVCAHRRYDLGDKSGLQQAVDFVESIYSERELERMGFDRSHVPSVHAAIESCGKAVLLPLFLYDHSGITMKTTPFSCRWDSGLVGFIFVSYETLRSEYGYARMTSKRVQKVKEHLRGEVETYDQFLTGDVWGFEVVEDGSEDSCWGFFGGNPLTNGMSSHFTPAVQAEVAAGNFQRIY</sequence>
<organism evidence="1">
    <name type="scientific">marine sediment metagenome</name>
    <dbReference type="NCBI Taxonomy" id="412755"/>
    <lineage>
        <taxon>unclassified sequences</taxon>
        <taxon>metagenomes</taxon>
        <taxon>ecological metagenomes</taxon>
    </lineage>
</organism>
<comment type="caution">
    <text evidence="1">The sequence shown here is derived from an EMBL/GenBank/DDBJ whole genome shotgun (WGS) entry which is preliminary data.</text>
</comment>
<accession>A0A0F9V8I8</accession>
<protein>
    <submittedName>
        <fullName evidence="1">Uncharacterized protein</fullName>
    </submittedName>
</protein>
<name>A0A0F9V8I8_9ZZZZ</name>
<dbReference type="EMBL" id="LAZR01000066">
    <property type="protein sequence ID" value="KKN96092.1"/>
    <property type="molecule type" value="Genomic_DNA"/>
</dbReference>
<reference evidence="1" key="1">
    <citation type="journal article" date="2015" name="Nature">
        <title>Complex archaea that bridge the gap between prokaryotes and eukaryotes.</title>
        <authorList>
            <person name="Spang A."/>
            <person name="Saw J.H."/>
            <person name="Jorgensen S.L."/>
            <person name="Zaremba-Niedzwiedzka K."/>
            <person name="Martijn J."/>
            <person name="Lind A.E."/>
            <person name="van Eijk R."/>
            <person name="Schleper C."/>
            <person name="Guy L."/>
            <person name="Ettema T.J."/>
        </authorList>
    </citation>
    <scope>NUCLEOTIDE SEQUENCE</scope>
</reference>
<proteinExistence type="predicted"/>